<dbReference type="GeneID" id="34526658"/>
<dbReference type="eggNOG" id="KOG2863">
    <property type="taxonomic scope" value="Eukaryota"/>
</dbReference>
<gene>
    <name evidence="2" type="primary">KNAG0F02810</name>
    <name evidence="2" type="ordered locus">KNAG_0F02810</name>
</gene>
<reference evidence="2 3" key="1">
    <citation type="journal article" date="2011" name="Proc. Natl. Acad. Sci. U.S.A.">
        <title>Evolutionary erosion of yeast sex chromosomes by mating-type switching accidents.</title>
        <authorList>
            <person name="Gordon J.L."/>
            <person name="Armisen D."/>
            <person name="Proux-Wera E."/>
            <person name="Oheigeartaigh S.S."/>
            <person name="Byrne K.P."/>
            <person name="Wolfe K.H."/>
        </authorList>
    </citation>
    <scope>NUCLEOTIDE SEQUENCE [LARGE SCALE GENOMIC DNA]</scope>
    <source>
        <strain evidence="3">ATCC MYA-139 / BCRC 22969 / CBS 8797 / CCRC 22969 / KCTC 17520 / NBRC 10181 / NCYC 3082</strain>
    </source>
</reference>
<dbReference type="GO" id="GO:0006401">
    <property type="term" value="P:RNA catabolic process"/>
    <property type="evidence" value="ECO:0007669"/>
    <property type="project" value="EnsemblFungi"/>
</dbReference>
<dbReference type="Pfam" id="PF00149">
    <property type="entry name" value="Metallophos"/>
    <property type="match status" value="1"/>
</dbReference>
<reference evidence="3" key="2">
    <citation type="submission" date="2012-08" db="EMBL/GenBank/DDBJ databases">
        <title>Genome sequence of Kazachstania naganishii.</title>
        <authorList>
            <person name="Gordon J.L."/>
            <person name="Armisen D."/>
            <person name="Proux-Wera E."/>
            <person name="OhEigeartaigh S.S."/>
            <person name="Byrne K.P."/>
            <person name="Wolfe K.H."/>
        </authorList>
    </citation>
    <scope>NUCLEOTIDE SEQUENCE [LARGE SCALE GENOMIC DNA]</scope>
    <source>
        <strain evidence="3">ATCC MYA-139 / BCRC 22969 / CBS 8797 / CCRC 22969 / KCTC 17520 / NBRC 10181 / NCYC 3082</strain>
    </source>
</reference>
<accession>J7RN09</accession>
<dbReference type="STRING" id="1071383.J7RN09"/>
<sequence>MRIAVQGCCHGELDRVFKTVQRMNSRNKIDLLIILGDFQSIRKPKDFKSISIPPKYQKLGDFHKYYSRNTPAPVPTIFIGGNHESMRHLMLLPYGGYAGKRIYYLGYSNVIWFKGVRIASLSGIWKEWDVDKARPSWEEMESCQWQKNIRSLYHVRKTDILPLMTIKKPLSLMLSHDWPNEITKHGDVAGLLKKKPFFKKDIQNDNLGSPANWKLLQRLRPEWWLSAHLHVRFQAEVDHTTSSEGPLLKKNSDEIDLDMSSDEETASHECPTHSNESTKFLALDKCLPGRQFLEVIEVEADESHPSFKTTEMYWDEEFISNLRYLEKNREALEDKPFSEIELSSLENTADDSGYPPISPHDLIVPRYEYSIQKREKDQTNYFIEKFLTLKDQTNLSNEPSSEDVKKDS</sequence>
<dbReference type="GO" id="GO:0032197">
    <property type="term" value="P:retrotransposition"/>
    <property type="evidence" value="ECO:0007669"/>
    <property type="project" value="EnsemblFungi"/>
</dbReference>
<dbReference type="HOGENOM" id="CLU_005893_1_0_1"/>
<dbReference type="GO" id="GO:0045292">
    <property type="term" value="P:mRNA cis splicing, via spliceosome"/>
    <property type="evidence" value="ECO:0007669"/>
    <property type="project" value="EnsemblFungi"/>
</dbReference>
<dbReference type="PANTHER" id="PTHR12849">
    <property type="entry name" value="RNA LARIAT DEBRANCHING ENZYME"/>
    <property type="match status" value="1"/>
</dbReference>
<dbReference type="KEGG" id="kng:KNAG_0F02810"/>
<dbReference type="SMART" id="SM01124">
    <property type="entry name" value="DBR1"/>
    <property type="match status" value="1"/>
</dbReference>
<dbReference type="InterPro" id="IPR029052">
    <property type="entry name" value="Metallo-depent_PP-like"/>
</dbReference>
<dbReference type="SUPFAM" id="SSF56300">
    <property type="entry name" value="Metallo-dependent phosphatases"/>
    <property type="match status" value="1"/>
</dbReference>
<evidence type="ECO:0000313" key="3">
    <source>
        <dbReference type="Proteomes" id="UP000006310"/>
    </source>
</evidence>
<name>J7RN09_HUIN7</name>
<dbReference type="Gene3D" id="3.60.21.10">
    <property type="match status" value="1"/>
</dbReference>
<feature type="domain" description="Lariat debranching enzyme C-terminal" evidence="1">
    <location>
        <begin position="269"/>
        <end position="386"/>
    </location>
</feature>
<evidence type="ECO:0000259" key="1">
    <source>
        <dbReference type="SMART" id="SM01124"/>
    </source>
</evidence>
<dbReference type="GO" id="GO:0030145">
    <property type="term" value="F:manganese ion binding"/>
    <property type="evidence" value="ECO:0007669"/>
    <property type="project" value="EnsemblFungi"/>
</dbReference>
<evidence type="ECO:0000313" key="2">
    <source>
        <dbReference type="EMBL" id="CCK70943.1"/>
    </source>
</evidence>
<dbReference type="OMA" id="KWWFSAH"/>
<dbReference type="EMBL" id="HE978319">
    <property type="protein sequence ID" value="CCK70943.1"/>
    <property type="molecule type" value="Genomic_DNA"/>
</dbReference>
<dbReference type="GO" id="GO:0008419">
    <property type="term" value="F:RNA lariat debranching enzyme activity"/>
    <property type="evidence" value="ECO:0007669"/>
    <property type="project" value="EnsemblFungi"/>
</dbReference>
<dbReference type="GO" id="GO:0016074">
    <property type="term" value="P:sno(s)RNA metabolic process"/>
    <property type="evidence" value="ECO:0007669"/>
    <property type="project" value="EnsemblFungi"/>
</dbReference>
<dbReference type="RefSeq" id="XP_022465189.1">
    <property type="nucleotide sequence ID" value="XM_022608722.1"/>
</dbReference>
<dbReference type="InterPro" id="IPR007708">
    <property type="entry name" value="DBR1_C"/>
</dbReference>
<dbReference type="OrthoDB" id="407609at2759"/>
<organism evidence="2 3">
    <name type="scientific">Huiozyma naganishii (strain ATCC MYA-139 / BCRC 22969 / CBS 8797 / KCTC 17520 / NBRC 10181 / NCYC 3082 / Yp74L-3)</name>
    <name type="common">Yeast</name>
    <name type="synonym">Kazachstania naganishii</name>
    <dbReference type="NCBI Taxonomy" id="1071383"/>
    <lineage>
        <taxon>Eukaryota</taxon>
        <taxon>Fungi</taxon>
        <taxon>Dikarya</taxon>
        <taxon>Ascomycota</taxon>
        <taxon>Saccharomycotina</taxon>
        <taxon>Saccharomycetes</taxon>
        <taxon>Saccharomycetales</taxon>
        <taxon>Saccharomycetaceae</taxon>
        <taxon>Huiozyma</taxon>
    </lineage>
</organism>
<dbReference type="Pfam" id="PF05011">
    <property type="entry name" value="DBR1"/>
    <property type="match status" value="1"/>
</dbReference>
<dbReference type="Proteomes" id="UP000006310">
    <property type="component" value="Chromosome 6"/>
</dbReference>
<dbReference type="GO" id="GO:0005506">
    <property type="term" value="F:iron ion binding"/>
    <property type="evidence" value="ECO:0007669"/>
    <property type="project" value="EnsemblFungi"/>
</dbReference>
<protein>
    <recommendedName>
        <fullName evidence="1">Lariat debranching enzyme C-terminal domain-containing protein</fullName>
    </recommendedName>
</protein>
<dbReference type="GO" id="GO:0008270">
    <property type="term" value="F:zinc ion binding"/>
    <property type="evidence" value="ECO:0007669"/>
    <property type="project" value="EnsemblFungi"/>
</dbReference>
<dbReference type="GO" id="GO:0007124">
    <property type="term" value="P:pseudohyphal growth"/>
    <property type="evidence" value="ECO:0007669"/>
    <property type="project" value="EnsemblFungi"/>
</dbReference>
<keyword evidence="3" id="KW-1185">Reference proteome</keyword>
<dbReference type="InterPro" id="IPR004843">
    <property type="entry name" value="Calcineurin-like_PHP"/>
</dbReference>
<dbReference type="PANTHER" id="PTHR12849:SF0">
    <property type="entry name" value="LARIAT DEBRANCHING ENZYME"/>
    <property type="match status" value="1"/>
</dbReference>
<dbReference type="AlphaFoldDB" id="J7RN09"/>
<proteinExistence type="predicted"/>
<dbReference type="GO" id="GO:0005634">
    <property type="term" value="C:nucleus"/>
    <property type="evidence" value="ECO:0007669"/>
    <property type="project" value="TreeGrafter"/>
</dbReference>